<gene>
    <name evidence="1" type="ORF">PsorP6_011124</name>
</gene>
<dbReference type="Proteomes" id="UP001163321">
    <property type="component" value="Chromosome 6"/>
</dbReference>
<reference evidence="1 2" key="1">
    <citation type="journal article" date="2022" name="bioRxiv">
        <title>The genome of the oomycete Peronosclerospora sorghi, a cosmopolitan pathogen of maize and sorghum, is inflated with dispersed pseudogenes.</title>
        <authorList>
            <person name="Fletcher K."/>
            <person name="Martin F."/>
            <person name="Isakeit T."/>
            <person name="Cavanaugh K."/>
            <person name="Magill C."/>
            <person name="Michelmore R."/>
        </authorList>
    </citation>
    <scope>NUCLEOTIDE SEQUENCE [LARGE SCALE GENOMIC DNA]</scope>
    <source>
        <strain evidence="1">P6</strain>
    </source>
</reference>
<evidence type="ECO:0000313" key="2">
    <source>
        <dbReference type="Proteomes" id="UP001163321"/>
    </source>
</evidence>
<accession>A0ACC0VXQ6</accession>
<name>A0ACC0VXQ6_9STRA</name>
<protein>
    <submittedName>
        <fullName evidence="1">Uncharacterized protein</fullName>
    </submittedName>
</protein>
<keyword evidence="2" id="KW-1185">Reference proteome</keyword>
<evidence type="ECO:0000313" key="1">
    <source>
        <dbReference type="EMBL" id="KAI9910886.1"/>
    </source>
</evidence>
<proteinExistence type="predicted"/>
<organism evidence="1 2">
    <name type="scientific">Peronosclerospora sorghi</name>
    <dbReference type="NCBI Taxonomy" id="230839"/>
    <lineage>
        <taxon>Eukaryota</taxon>
        <taxon>Sar</taxon>
        <taxon>Stramenopiles</taxon>
        <taxon>Oomycota</taxon>
        <taxon>Peronosporomycetes</taxon>
        <taxon>Peronosporales</taxon>
        <taxon>Peronosporaceae</taxon>
        <taxon>Peronosclerospora</taxon>
    </lineage>
</organism>
<dbReference type="EMBL" id="CM047585">
    <property type="protein sequence ID" value="KAI9910886.1"/>
    <property type="molecule type" value="Genomic_DNA"/>
</dbReference>
<comment type="caution">
    <text evidence="1">The sequence shown here is derived from an EMBL/GenBank/DDBJ whole genome shotgun (WGS) entry which is preliminary data.</text>
</comment>
<sequence>MARSAINIWYNVQAGEVDVNFVFGSHTNIVKFLKSFSIGNFTNKQRRIIVMPFFARCAADMLTQQSPVELRALITVAHDCFEPLCHIHFEEQLLC</sequence>